<keyword evidence="2" id="KW-1185">Reference proteome</keyword>
<proteinExistence type="predicted"/>
<reference evidence="1 2" key="1">
    <citation type="submission" date="2018-11" db="EMBL/GenBank/DDBJ databases">
        <title>Draft genome sequence of Buttiauxella warmboldiae CCUG 35512.</title>
        <authorList>
            <person name="Salva-Serra F."/>
            <person name="Marathe N."/>
            <person name="Moore E."/>
            <person name="Svensson L."/>
            <person name="Engstrom-Jakobsson H."/>
        </authorList>
    </citation>
    <scope>NUCLEOTIDE SEQUENCE [LARGE SCALE GENOMIC DNA]</scope>
    <source>
        <strain evidence="1 2">CCUG 35512</strain>
    </source>
</reference>
<dbReference type="EMBL" id="RPOH01000047">
    <property type="protein sequence ID" value="RPH26105.1"/>
    <property type="molecule type" value="Genomic_DNA"/>
</dbReference>
<comment type="caution">
    <text evidence="1">The sequence shown here is derived from an EMBL/GenBank/DDBJ whole genome shotgun (WGS) entry which is preliminary data.</text>
</comment>
<gene>
    <name evidence="1" type="primary">sgrT</name>
    <name evidence="1" type="ORF">EHN07_12360</name>
</gene>
<dbReference type="Pfam" id="PF15894">
    <property type="entry name" value="SgrT"/>
    <property type="match status" value="1"/>
</dbReference>
<dbReference type="GO" id="GO:0046325">
    <property type="term" value="P:negative regulation of D-glucose import"/>
    <property type="evidence" value="ECO:0007669"/>
    <property type="project" value="InterPro"/>
</dbReference>
<dbReference type="RefSeq" id="WP_124024438.1">
    <property type="nucleotide sequence ID" value="NZ_RPOH01000047.1"/>
</dbReference>
<dbReference type="AlphaFoldDB" id="A0A3N5DCG6"/>
<organism evidence="1 2">
    <name type="scientific">Buttiauxella warmboldiae</name>
    <dbReference type="NCBI Taxonomy" id="82993"/>
    <lineage>
        <taxon>Bacteria</taxon>
        <taxon>Pseudomonadati</taxon>
        <taxon>Pseudomonadota</taxon>
        <taxon>Gammaproteobacteria</taxon>
        <taxon>Enterobacterales</taxon>
        <taxon>Enterobacteriaceae</taxon>
        <taxon>Buttiauxella</taxon>
    </lineage>
</organism>
<sequence length="53" mass="6137">MKRSPMVKFYQQYFAATQCVSAGWLARLTASQRLKMLEDLMQWEITVPAAGKR</sequence>
<dbReference type="InterPro" id="IPR031767">
    <property type="entry name" value="SgrT"/>
</dbReference>
<name>A0A3N5DCG6_9ENTR</name>
<dbReference type="Proteomes" id="UP000268615">
    <property type="component" value="Unassembled WGS sequence"/>
</dbReference>
<evidence type="ECO:0000313" key="2">
    <source>
        <dbReference type="Proteomes" id="UP000268615"/>
    </source>
</evidence>
<protein>
    <submittedName>
        <fullName evidence="1">Glucose uptake inhibitor SgrT</fullName>
    </submittedName>
</protein>
<evidence type="ECO:0000313" key="1">
    <source>
        <dbReference type="EMBL" id="RPH26105.1"/>
    </source>
</evidence>
<dbReference type="OrthoDB" id="6488438at2"/>
<accession>A0A3N5DCG6</accession>